<name>A0A9W4X1S3_9GLOM</name>
<organism evidence="1 2">
    <name type="scientific">Funneliformis geosporum</name>
    <dbReference type="NCBI Taxonomy" id="1117311"/>
    <lineage>
        <taxon>Eukaryota</taxon>
        <taxon>Fungi</taxon>
        <taxon>Fungi incertae sedis</taxon>
        <taxon>Mucoromycota</taxon>
        <taxon>Glomeromycotina</taxon>
        <taxon>Glomeromycetes</taxon>
        <taxon>Glomerales</taxon>
        <taxon>Glomeraceae</taxon>
        <taxon>Funneliformis</taxon>
    </lineage>
</organism>
<reference evidence="1" key="1">
    <citation type="submission" date="2022-08" db="EMBL/GenBank/DDBJ databases">
        <authorList>
            <person name="Kallberg Y."/>
            <person name="Tangrot J."/>
            <person name="Rosling A."/>
        </authorList>
    </citation>
    <scope>NUCLEOTIDE SEQUENCE</scope>
    <source>
        <strain evidence="1">Wild A</strain>
    </source>
</reference>
<comment type="caution">
    <text evidence="1">The sequence shown here is derived from an EMBL/GenBank/DDBJ whole genome shotgun (WGS) entry which is preliminary data.</text>
</comment>
<evidence type="ECO:0000313" key="2">
    <source>
        <dbReference type="Proteomes" id="UP001153678"/>
    </source>
</evidence>
<dbReference type="Proteomes" id="UP001153678">
    <property type="component" value="Unassembled WGS sequence"/>
</dbReference>
<evidence type="ECO:0000313" key="1">
    <source>
        <dbReference type="EMBL" id="CAI2188890.1"/>
    </source>
</evidence>
<gene>
    <name evidence="1" type="ORF">FWILDA_LOCUS13806</name>
</gene>
<proteinExistence type="predicted"/>
<dbReference type="OrthoDB" id="2302963at2759"/>
<keyword evidence="2" id="KW-1185">Reference proteome</keyword>
<dbReference type="AlphaFoldDB" id="A0A9W4X1S3"/>
<dbReference type="EMBL" id="CAMKVN010005461">
    <property type="protein sequence ID" value="CAI2188890.1"/>
    <property type="molecule type" value="Genomic_DNA"/>
</dbReference>
<protein>
    <submittedName>
        <fullName evidence="1">7887_t:CDS:1</fullName>
    </submittedName>
</protein>
<accession>A0A9W4X1S3</accession>
<sequence>MKKNKYTGYWVWIQNKIELNIYTWTGAFVFNDEGKRSWINVQAAKSHDGYHLKIPNDIKQYWLAFSLNEFKDFDQEGPFNNDEDICWYWHGHEHNWKVYP</sequence>